<organism evidence="2">
    <name type="scientific">marine sediment metagenome</name>
    <dbReference type="NCBI Taxonomy" id="412755"/>
    <lineage>
        <taxon>unclassified sequences</taxon>
        <taxon>metagenomes</taxon>
        <taxon>ecological metagenomes</taxon>
    </lineage>
</organism>
<sequence length="155" mass="16942">MTKKGSGKVKIKKGKLAIESAPGVEVEKIGEVPSHEAVLEAIELLRSPSIGALHNRGSSDVYIWDTMERMRFVEVEGIQIYYTFPLPSLNDFAEPVELNSVFSVDLLTGKSSSVGKLETEGFIATEDPVEEDAPSMEELTVDDGLYPPVDDNPDD</sequence>
<feature type="compositionally biased region" description="Acidic residues" evidence="1">
    <location>
        <begin position="127"/>
        <end position="141"/>
    </location>
</feature>
<gene>
    <name evidence="2" type="ORF">LCGC14_0641980</name>
</gene>
<comment type="caution">
    <text evidence="2">The sequence shown here is derived from an EMBL/GenBank/DDBJ whole genome shotgun (WGS) entry which is preliminary data.</text>
</comment>
<evidence type="ECO:0000256" key="1">
    <source>
        <dbReference type="SAM" id="MobiDB-lite"/>
    </source>
</evidence>
<name>A0A0F9TKC2_9ZZZZ</name>
<protein>
    <submittedName>
        <fullName evidence="2">Uncharacterized protein</fullName>
    </submittedName>
</protein>
<dbReference type="AlphaFoldDB" id="A0A0F9TKC2"/>
<dbReference type="EMBL" id="LAZR01001165">
    <property type="protein sequence ID" value="KKN49491.1"/>
    <property type="molecule type" value="Genomic_DNA"/>
</dbReference>
<feature type="region of interest" description="Disordered" evidence="1">
    <location>
        <begin position="119"/>
        <end position="155"/>
    </location>
</feature>
<proteinExistence type="predicted"/>
<accession>A0A0F9TKC2</accession>
<reference evidence="2" key="1">
    <citation type="journal article" date="2015" name="Nature">
        <title>Complex archaea that bridge the gap between prokaryotes and eukaryotes.</title>
        <authorList>
            <person name="Spang A."/>
            <person name="Saw J.H."/>
            <person name="Jorgensen S.L."/>
            <person name="Zaremba-Niedzwiedzka K."/>
            <person name="Martijn J."/>
            <person name="Lind A.E."/>
            <person name="van Eijk R."/>
            <person name="Schleper C."/>
            <person name="Guy L."/>
            <person name="Ettema T.J."/>
        </authorList>
    </citation>
    <scope>NUCLEOTIDE SEQUENCE</scope>
</reference>
<evidence type="ECO:0000313" key="2">
    <source>
        <dbReference type="EMBL" id="KKN49491.1"/>
    </source>
</evidence>